<dbReference type="EMBL" id="JACDQQ010001539">
    <property type="protein sequence ID" value="MBA0086493.1"/>
    <property type="molecule type" value="Genomic_DNA"/>
</dbReference>
<feature type="compositionally biased region" description="Basic and acidic residues" evidence="1">
    <location>
        <begin position="145"/>
        <end position="157"/>
    </location>
</feature>
<sequence length="157" mass="17731">MDRKYSHRGYRDSEKSEKRERSHEKKPPAGGPRGADQFGPRTPRMVGTVTRARCSNCGAVLAPGFDPNGKCPKCQFELHCCKQCRFFDTGAQFECTKPIRERISPKDARNNCKFYEFRMTVEKDTAPTSYAQTTGSAAPAPPRSNDARQAFEDLFKK</sequence>
<feature type="region of interest" description="Disordered" evidence="1">
    <location>
        <begin position="125"/>
        <end position="157"/>
    </location>
</feature>
<accession>A0A7V8NS45</accession>
<keyword evidence="3" id="KW-1185">Reference proteome</keyword>
<protein>
    <submittedName>
        <fullName evidence="2">Uncharacterized protein</fullName>
    </submittedName>
</protein>
<name>A0A7V8NS45_9BACT</name>
<dbReference type="Proteomes" id="UP000567293">
    <property type="component" value="Unassembled WGS sequence"/>
</dbReference>
<reference evidence="2" key="1">
    <citation type="submission" date="2020-06" db="EMBL/GenBank/DDBJ databases">
        <title>Legume-microbial interactions unlock mineral nutrients during tropical forest succession.</title>
        <authorList>
            <person name="Epihov D.Z."/>
        </authorList>
    </citation>
    <scope>NUCLEOTIDE SEQUENCE [LARGE SCALE GENOMIC DNA]</scope>
    <source>
        <strain evidence="2">Pan2503</strain>
    </source>
</reference>
<dbReference type="AlphaFoldDB" id="A0A7V8NS45"/>
<evidence type="ECO:0000313" key="2">
    <source>
        <dbReference type="EMBL" id="MBA0086493.1"/>
    </source>
</evidence>
<feature type="region of interest" description="Disordered" evidence="1">
    <location>
        <begin position="1"/>
        <end position="43"/>
    </location>
</feature>
<feature type="compositionally biased region" description="Polar residues" evidence="1">
    <location>
        <begin position="126"/>
        <end position="136"/>
    </location>
</feature>
<comment type="caution">
    <text evidence="2">The sequence shown here is derived from an EMBL/GenBank/DDBJ whole genome shotgun (WGS) entry which is preliminary data.</text>
</comment>
<evidence type="ECO:0000313" key="3">
    <source>
        <dbReference type="Proteomes" id="UP000567293"/>
    </source>
</evidence>
<organism evidence="2 3">
    <name type="scientific">Candidatus Acidiferrum panamense</name>
    <dbReference type="NCBI Taxonomy" id="2741543"/>
    <lineage>
        <taxon>Bacteria</taxon>
        <taxon>Pseudomonadati</taxon>
        <taxon>Acidobacteriota</taxon>
        <taxon>Terriglobia</taxon>
        <taxon>Candidatus Acidiferrales</taxon>
        <taxon>Candidatus Acidiferrum</taxon>
    </lineage>
</organism>
<gene>
    <name evidence="2" type="ORF">HRJ53_16050</name>
</gene>
<evidence type="ECO:0000256" key="1">
    <source>
        <dbReference type="SAM" id="MobiDB-lite"/>
    </source>
</evidence>
<proteinExistence type="predicted"/>
<feature type="compositionally biased region" description="Basic and acidic residues" evidence="1">
    <location>
        <begin position="1"/>
        <end position="27"/>
    </location>
</feature>